<evidence type="ECO:0000313" key="3">
    <source>
        <dbReference type="EMBL" id="MFI1460290.1"/>
    </source>
</evidence>
<sequence>MTNDIAIIGVGLHPFGRFEGKTAMQMGADAIRAALGDAGLEWKDIQFAVGGSWEVANPDAIVSLMGLTGLPFTNVFNACATSASATEACADAIRLGKYDIGIAIGLDKHPRGAFTVDPTLVGMPKWYGENGQYLTTQFFGMKANRYLHDHGISQRTLAKVAAKNYRNGVLNPNALRRKPIAEDDILAAPMLNYPLTQYMFCAPDEGAAAVIMCRAGLAHRFTAKPVYVRAVEIRTRTYGAYEVNTTYAPVQEDVAPSVYAARAAFEAAGIAPSDIDVAQLQDTDAGAEVIHMAETGLCAHGDQEKLIAEGATEITGAIPVNTDGGLIANGEPIGASGLRQLHELVLQLRGTAGERQVPGDPKAGFALLYGAPGTAGATIVTT</sequence>
<dbReference type="InterPro" id="IPR016039">
    <property type="entry name" value="Thiolase-like"/>
</dbReference>
<dbReference type="GO" id="GO:0016746">
    <property type="term" value="F:acyltransferase activity"/>
    <property type="evidence" value="ECO:0007669"/>
    <property type="project" value="UniProtKB-KW"/>
</dbReference>
<name>A0ABW7TGX7_9NOCA</name>
<feature type="domain" description="Thiolase N-terminal" evidence="1">
    <location>
        <begin position="6"/>
        <end position="174"/>
    </location>
</feature>
<dbReference type="InterPro" id="IPR055140">
    <property type="entry name" value="Thiolase_C_2"/>
</dbReference>
<dbReference type="PANTHER" id="PTHR42870">
    <property type="entry name" value="ACETYL-COA C-ACETYLTRANSFERASE"/>
    <property type="match status" value="1"/>
</dbReference>
<keyword evidence="4" id="KW-1185">Reference proteome</keyword>
<evidence type="ECO:0000259" key="2">
    <source>
        <dbReference type="Pfam" id="PF22691"/>
    </source>
</evidence>
<dbReference type="RefSeq" id="WP_033241905.1">
    <property type="nucleotide sequence ID" value="NZ_JBIRUQ010000001.1"/>
</dbReference>
<dbReference type="Proteomes" id="UP001611263">
    <property type="component" value="Unassembled WGS sequence"/>
</dbReference>
<accession>A0ABW7TGX7</accession>
<proteinExistence type="predicted"/>
<keyword evidence="3" id="KW-0808">Transferase</keyword>
<reference evidence="3 4" key="1">
    <citation type="submission" date="2024-10" db="EMBL/GenBank/DDBJ databases">
        <title>The Natural Products Discovery Center: Release of the First 8490 Sequenced Strains for Exploring Actinobacteria Biosynthetic Diversity.</title>
        <authorList>
            <person name="Kalkreuter E."/>
            <person name="Kautsar S.A."/>
            <person name="Yang D."/>
            <person name="Bader C.D."/>
            <person name="Teijaro C.N."/>
            <person name="Fluegel L."/>
            <person name="Davis C.M."/>
            <person name="Simpson J.R."/>
            <person name="Lauterbach L."/>
            <person name="Steele A.D."/>
            <person name="Gui C."/>
            <person name="Meng S."/>
            <person name="Li G."/>
            <person name="Viehrig K."/>
            <person name="Ye F."/>
            <person name="Su P."/>
            <person name="Kiefer A.F."/>
            <person name="Nichols A."/>
            <person name="Cepeda A.J."/>
            <person name="Yan W."/>
            <person name="Fan B."/>
            <person name="Jiang Y."/>
            <person name="Adhikari A."/>
            <person name="Zheng C.-J."/>
            <person name="Schuster L."/>
            <person name="Cowan T.M."/>
            <person name="Smanski M.J."/>
            <person name="Chevrette M.G."/>
            <person name="De Carvalho L.P.S."/>
            <person name="Shen B."/>
        </authorList>
    </citation>
    <scope>NUCLEOTIDE SEQUENCE [LARGE SCALE GENOMIC DNA]</scope>
    <source>
        <strain evidence="3 4">NPDC020568</strain>
    </source>
</reference>
<evidence type="ECO:0000259" key="1">
    <source>
        <dbReference type="Pfam" id="PF00108"/>
    </source>
</evidence>
<dbReference type="Pfam" id="PF00108">
    <property type="entry name" value="Thiolase_N"/>
    <property type="match status" value="1"/>
</dbReference>
<gene>
    <name evidence="3" type="ORF">ACH4WX_06150</name>
</gene>
<dbReference type="InterPro" id="IPR002155">
    <property type="entry name" value="Thiolase"/>
</dbReference>
<organism evidence="3 4">
    <name type="scientific">Nocardia carnea</name>
    <dbReference type="NCBI Taxonomy" id="37328"/>
    <lineage>
        <taxon>Bacteria</taxon>
        <taxon>Bacillati</taxon>
        <taxon>Actinomycetota</taxon>
        <taxon>Actinomycetes</taxon>
        <taxon>Mycobacteriales</taxon>
        <taxon>Nocardiaceae</taxon>
        <taxon>Nocardia</taxon>
    </lineage>
</organism>
<dbReference type="CDD" id="cd00829">
    <property type="entry name" value="SCP-x_thiolase"/>
    <property type="match status" value="1"/>
</dbReference>
<dbReference type="PIRSF" id="PIRSF000429">
    <property type="entry name" value="Ac-CoA_Ac_transf"/>
    <property type="match status" value="1"/>
</dbReference>
<protein>
    <submittedName>
        <fullName evidence="3">Thiolase family protein</fullName>
        <ecNumber evidence="3">2.3.1.-</ecNumber>
    </submittedName>
</protein>
<comment type="caution">
    <text evidence="3">The sequence shown here is derived from an EMBL/GenBank/DDBJ whole genome shotgun (WGS) entry which is preliminary data.</text>
</comment>
<feature type="domain" description="Thiolase C-terminal" evidence="2">
    <location>
        <begin position="258"/>
        <end position="376"/>
    </location>
</feature>
<dbReference type="EMBL" id="JBIRUQ010000001">
    <property type="protein sequence ID" value="MFI1460290.1"/>
    <property type="molecule type" value="Genomic_DNA"/>
</dbReference>
<evidence type="ECO:0000313" key="4">
    <source>
        <dbReference type="Proteomes" id="UP001611263"/>
    </source>
</evidence>
<keyword evidence="3" id="KW-0012">Acyltransferase</keyword>
<dbReference type="GeneID" id="93505332"/>
<dbReference type="PANTHER" id="PTHR42870:SF1">
    <property type="entry name" value="NON-SPECIFIC LIPID-TRANSFER PROTEIN-LIKE 2"/>
    <property type="match status" value="1"/>
</dbReference>
<dbReference type="Gene3D" id="3.40.47.10">
    <property type="match status" value="1"/>
</dbReference>
<dbReference type="InterPro" id="IPR020616">
    <property type="entry name" value="Thiolase_N"/>
</dbReference>
<dbReference type="Pfam" id="PF22691">
    <property type="entry name" value="Thiolase_C_1"/>
    <property type="match status" value="1"/>
</dbReference>
<dbReference type="SUPFAM" id="SSF53901">
    <property type="entry name" value="Thiolase-like"/>
    <property type="match status" value="2"/>
</dbReference>
<dbReference type="EC" id="2.3.1.-" evidence="3"/>